<dbReference type="KEGG" id="emar:D1013_19830"/>
<accession>A0A3G2LB33</accession>
<dbReference type="InterPro" id="IPR021958">
    <property type="entry name" value="DUF3575"/>
</dbReference>
<proteinExistence type="predicted"/>
<gene>
    <name evidence="2" type="ORF">D1013_19830</name>
</gene>
<feature type="chain" id="PRO_5018296920" evidence="1">
    <location>
        <begin position="20"/>
        <end position="193"/>
    </location>
</feature>
<keyword evidence="3" id="KW-1185">Reference proteome</keyword>
<dbReference type="EMBL" id="CP032050">
    <property type="protein sequence ID" value="AYN69469.1"/>
    <property type="molecule type" value="Genomic_DNA"/>
</dbReference>
<protein>
    <submittedName>
        <fullName evidence="2">DUF3575 domain-containing protein</fullName>
    </submittedName>
</protein>
<feature type="signal peptide" evidence="1">
    <location>
        <begin position="1"/>
        <end position="19"/>
    </location>
</feature>
<name>A0A3G2LB33_9FLAO</name>
<organism evidence="2 3">
    <name type="scientific">Euzebyella marina</name>
    <dbReference type="NCBI Taxonomy" id="1761453"/>
    <lineage>
        <taxon>Bacteria</taxon>
        <taxon>Pseudomonadati</taxon>
        <taxon>Bacteroidota</taxon>
        <taxon>Flavobacteriia</taxon>
        <taxon>Flavobacteriales</taxon>
        <taxon>Flavobacteriaceae</taxon>
        <taxon>Euzebyella</taxon>
    </lineage>
</organism>
<keyword evidence="1" id="KW-0732">Signal</keyword>
<dbReference type="OrthoDB" id="1437575at2"/>
<evidence type="ECO:0000313" key="3">
    <source>
        <dbReference type="Proteomes" id="UP000276309"/>
    </source>
</evidence>
<dbReference type="AlphaFoldDB" id="A0A3G2LB33"/>
<dbReference type="Pfam" id="PF12099">
    <property type="entry name" value="DUF3575"/>
    <property type="match status" value="1"/>
</dbReference>
<evidence type="ECO:0000313" key="2">
    <source>
        <dbReference type="EMBL" id="AYN69469.1"/>
    </source>
</evidence>
<dbReference type="RefSeq" id="WP_121850475.1">
    <property type="nucleotide sequence ID" value="NZ_CP032050.1"/>
</dbReference>
<dbReference type="Proteomes" id="UP000276309">
    <property type="component" value="Chromosome"/>
</dbReference>
<reference evidence="2 3" key="1">
    <citation type="submission" date="2018-08" db="EMBL/GenBank/DDBJ databases">
        <title>The reduced genetic potential of extracellular carbohydrate catabolism in Euzebyella marina RN62, a Flavobacteriia bacterium isolated from the hadal water.</title>
        <authorList>
            <person name="Xue C."/>
        </authorList>
    </citation>
    <scope>NUCLEOTIDE SEQUENCE [LARGE SCALE GENOMIC DNA]</scope>
    <source>
        <strain evidence="2 3">RN62</strain>
    </source>
</reference>
<evidence type="ECO:0000256" key="1">
    <source>
        <dbReference type="SAM" id="SignalP"/>
    </source>
</evidence>
<sequence>MVRTLVQILVFFFSLSVVAQNESVSENLNNQISTNLVLPITGSFDLSYERIVANKWAVGIGAALYGEGFQNLSTYDSYYERITNYEITPFVRIYFNGSQKRSHFLEVFGSLSQVEESGRYLRHVNQEGYGVYSVGSKSFSVGGLGVGYGYRFLFYRRKVVLEAQIGLRTNFDVDFVFLNAAFVRTGIKIGYRF</sequence>